<keyword evidence="1" id="KW-0472">Membrane</keyword>
<accession>A0A9E7JZN0</accession>
<sequence length="92" mass="10117">MRVLVGAKLVDVCSPQIQCISILSKLPNPIPPMVVGPGRETVAWLLQGSTTRDQLLVQTSDSFTGLLLFAIGLLLFMVAFVEKVVRRKILIR</sequence>
<dbReference type="AlphaFoldDB" id="A0A9E7JZN0"/>
<proteinExistence type="predicted"/>
<reference evidence="3" key="1">
    <citation type="submission" date="2022-05" db="EMBL/GenBank/DDBJ databases">
        <title>The Musa troglodytarum L. genome provides insights into the mechanism of non-climacteric behaviour and enrichment of carotenoids.</title>
        <authorList>
            <person name="Wang J."/>
        </authorList>
    </citation>
    <scope>NUCLEOTIDE SEQUENCE</scope>
    <source>
        <tissue evidence="3">Leaf</tissue>
    </source>
</reference>
<keyword evidence="1" id="KW-1133">Transmembrane helix</keyword>
<keyword evidence="1" id="KW-0812">Transmembrane</keyword>
<dbReference type="InterPro" id="IPR057187">
    <property type="entry name" value="DUF7865"/>
</dbReference>
<organism evidence="3 4">
    <name type="scientific">Musa troglodytarum</name>
    <name type="common">fe'i banana</name>
    <dbReference type="NCBI Taxonomy" id="320322"/>
    <lineage>
        <taxon>Eukaryota</taxon>
        <taxon>Viridiplantae</taxon>
        <taxon>Streptophyta</taxon>
        <taxon>Embryophyta</taxon>
        <taxon>Tracheophyta</taxon>
        <taxon>Spermatophyta</taxon>
        <taxon>Magnoliopsida</taxon>
        <taxon>Liliopsida</taxon>
        <taxon>Zingiberales</taxon>
        <taxon>Musaceae</taxon>
        <taxon>Musa</taxon>
    </lineage>
</organism>
<evidence type="ECO:0000256" key="1">
    <source>
        <dbReference type="SAM" id="Phobius"/>
    </source>
</evidence>
<dbReference type="Pfam" id="PF25266">
    <property type="entry name" value="DUF7865"/>
    <property type="match status" value="1"/>
</dbReference>
<name>A0A9E7JZN0_9LILI</name>
<dbReference type="Proteomes" id="UP001055439">
    <property type="component" value="Chromosome 5"/>
</dbReference>
<evidence type="ECO:0000313" key="4">
    <source>
        <dbReference type="Proteomes" id="UP001055439"/>
    </source>
</evidence>
<feature type="transmembrane region" description="Helical" evidence="1">
    <location>
        <begin position="63"/>
        <end position="85"/>
    </location>
</feature>
<keyword evidence="4" id="KW-1185">Reference proteome</keyword>
<evidence type="ECO:0000259" key="2">
    <source>
        <dbReference type="Pfam" id="PF25266"/>
    </source>
</evidence>
<protein>
    <recommendedName>
        <fullName evidence="2">DUF7865 domain-containing protein</fullName>
    </recommendedName>
</protein>
<dbReference type="PANTHER" id="PTHR34274">
    <property type="entry name" value="TRANSMEMBRANE PROTEIN"/>
    <property type="match status" value="1"/>
</dbReference>
<evidence type="ECO:0000313" key="3">
    <source>
        <dbReference type="EMBL" id="URE00698.1"/>
    </source>
</evidence>
<dbReference type="EMBL" id="CP097507">
    <property type="protein sequence ID" value="URE00698.1"/>
    <property type="molecule type" value="Genomic_DNA"/>
</dbReference>
<gene>
    <name evidence="3" type="ORF">MUK42_05828</name>
</gene>
<feature type="domain" description="DUF7865" evidence="2">
    <location>
        <begin position="34"/>
        <end position="83"/>
    </location>
</feature>
<dbReference type="PANTHER" id="PTHR34274:SF5">
    <property type="entry name" value="TRANSMEMBRANE PROTEIN"/>
    <property type="match status" value="1"/>
</dbReference>